<dbReference type="InterPro" id="IPR029063">
    <property type="entry name" value="SAM-dependent_MTases_sf"/>
</dbReference>
<comment type="similarity">
    <text evidence="3">Belongs to the class I-like SAM-binding methyltransferase superfamily. TPMT family.</text>
</comment>
<keyword evidence="5" id="KW-0963">Cytoplasm</keyword>
<keyword evidence="8" id="KW-0949">S-adenosyl-L-methionine</keyword>
<evidence type="ECO:0000256" key="7">
    <source>
        <dbReference type="ARBA" id="ARBA00022679"/>
    </source>
</evidence>
<sequence length="261" mass="29955">MENSPDVTGNEKYFEAKLQESRVVTEEEWLAKWQTKNIGFHMEQGHPFLRKYLDLLLNGRKGLKIFFPLCGKTIEMKWLADLGHHVVGVEISESALKEFFTEQNLSFSEETVPQIPGAKLFKSTSGNISLYCCSIYDLTSTVTGKVDGIWDRGSLVAVNPSQRERYSQLILSLMNEKCRCLLVTCLYDPSKHKGPPFYVSDSEVKSLFVYYIATKLAPLNQWGFGKHCEIKCLEKKDSLSERPKQWGLDSFWEVIYVLMLK</sequence>
<evidence type="ECO:0000256" key="3">
    <source>
        <dbReference type="ARBA" id="ARBA00008145"/>
    </source>
</evidence>
<evidence type="ECO:0000256" key="2">
    <source>
        <dbReference type="ARBA" id="ARBA00004496"/>
    </source>
</evidence>
<dbReference type="EC" id="2.1.1.67" evidence="4"/>
<dbReference type="Pfam" id="PF05724">
    <property type="entry name" value="TPMT"/>
    <property type="match status" value="1"/>
</dbReference>
<keyword evidence="7" id="KW-0808">Transferase</keyword>
<dbReference type="SUPFAM" id="SSF53335">
    <property type="entry name" value="S-adenosyl-L-methionine-dependent methyltransferases"/>
    <property type="match status" value="1"/>
</dbReference>
<organism evidence="9 10">
    <name type="scientific">Pogona vitticeps</name>
    <name type="common">central bearded dragon</name>
    <dbReference type="NCBI Taxonomy" id="103695"/>
    <lineage>
        <taxon>Eukaryota</taxon>
        <taxon>Metazoa</taxon>
        <taxon>Chordata</taxon>
        <taxon>Craniata</taxon>
        <taxon>Vertebrata</taxon>
        <taxon>Euteleostomi</taxon>
        <taxon>Lepidosauria</taxon>
        <taxon>Squamata</taxon>
        <taxon>Bifurcata</taxon>
        <taxon>Unidentata</taxon>
        <taxon>Episquamata</taxon>
        <taxon>Toxicofera</taxon>
        <taxon>Iguania</taxon>
        <taxon>Acrodonta</taxon>
        <taxon>Agamidae</taxon>
        <taxon>Amphibolurinae</taxon>
        <taxon>Pogona</taxon>
    </lineage>
</organism>
<accession>A0ABM5GAV7</accession>
<evidence type="ECO:0000256" key="8">
    <source>
        <dbReference type="ARBA" id="ARBA00022691"/>
    </source>
</evidence>
<dbReference type="PANTHER" id="PTHR10259">
    <property type="entry name" value="THIOPURINE S-METHYLTRANSFERASE"/>
    <property type="match status" value="1"/>
</dbReference>
<proteinExistence type="inferred from homology"/>
<reference evidence="10" key="1">
    <citation type="submission" date="2025-08" db="UniProtKB">
        <authorList>
            <consortium name="RefSeq"/>
        </authorList>
    </citation>
    <scope>IDENTIFICATION</scope>
</reference>
<dbReference type="InterPro" id="IPR008854">
    <property type="entry name" value="TPMT"/>
</dbReference>
<evidence type="ECO:0000256" key="6">
    <source>
        <dbReference type="ARBA" id="ARBA00022603"/>
    </source>
</evidence>
<name>A0ABM5GAV7_9SAUR</name>
<evidence type="ECO:0000256" key="5">
    <source>
        <dbReference type="ARBA" id="ARBA00022490"/>
    </source>
</evidence>
<keyword evidence="6" id="KW-0489">Methyltransferase</keyword>
<comment type="catalytic activity">
    <reaction evidence="1">
        <text>S-adenosyl-L-methionine + a thiopurine = S-adenosyl-L-homocysteine + a thiopurine S-methylether.</text>
        <dbReference type="EC" id="2.1.1.67"/>
    </reaction>
</comment>
<dbReference type="RefSeq" id="XP_072854772.1">
    <property type="nucleotide sequence ID" value="XM_072998671.1"/>
</dbReference>
<dbReference type="Gene3D" id="3.40.50.150">
    <property type="entry name" value="Vaccinia Virus protein VP39"/>
    <property type="match status" value="1"/>
</dbReference>
<dbReference type="InterPro" id="IPR025835">
    <property type="entry name" value="Thiopurine_S-MeTrfase"/>
</dbReference>
<dbReference type="PANTHER" id="PTHR10259:SF11">
    <property type="entry name" value="THIOPURINE S-METHYLTRANSFERASE"/>
    <property type="match status" value="1"/>
</dbReference>
<protein>
    <recommendedName>
        <fullName evidence="4">thiopurine S-methyltransferase</fullName>
        <ecNumber evidence="4">2.1.1.67</ecNumber>
    </recommendedName>
</protein>
<comment type="subcellular location">
    <subcellularLocation>
        <location evidence="2">Cytoplasm</location>
    </subcellularLocation>
</comment>
<gene>
    <name evidence="10" type="primary">TPMT</name>
</gene>
<evidence type="ECO:0000313" key="9">
    <source>
        <dbReference type="Proteomes" id="UP001652642"/>
    </source>
</evidence>
<dbReference type="GeneID" id="110081687"/>
<evidence type="ECO:0000313" key="10">
    <source>
        <dbReference type="RefSeq" id="XP_072854772.1"/>
    </source>
</evidence>
<dbReference type="PROSITE" id="PS51585">
    <property type="entry name" value="SAM_MT_TPMT"/>
    <property type="match status" value="1"/>
</dbReference>
<evidence type="ECO:0000256" key="4">
    <source>
        <dbReference type="ARBA" id="ARBA00011905"/>
    </source>
</evidence>
<dbReference type="HAMAP" id="MF_00812">
    <property type="entry name" value="Thiopur_methtran"/>
    <property type="match status" value="1"/>
</dbReference>
<evidence type="ECO:0000256" key="1">
    <source>
        <dbReference type="ARBA" id="ARBA00000903"/>
    </source>
</evidence>
<keyword evidence="9" id="KW-1185">Reference proteome</keyword>
<dbReference type="Proteomes" id="UP001652642">
    <property type="component" value="Chromosome 4"/>
</dbReference>